<proteinExistence type="predicted"/>
<dbReference type="EMBL" id="JAFNEN010000420">
    <property type="protein sequence ID" value="KAG8183357.1"/>
    <property type="molecule type" value="Genomic_DNA"/>
</dbReference>
<protein>
    <submittedName>
        <fullName evidence="1">Uncharacterized protein</fullName>
    </submittedName>
</protein>
<name>A0AAV6UGD8_9ARAC</name>
<reference evidence="1 2" key="1">
    <citation type="journal article" date="2022" name="Nat. Ecol. Evol.">
        <title>A masculinizing supergene underlies an exaggerated male reproductive morph in a spider.</title>
        <authorList>
            <person name="Hendrickx F."/>
            <person name="De Corte Z."/>
            <person name="Sonet G."/>
            <person name="Van Belleghem S.M."/>
            <person name="Kostlbacher S."/>
            <person name="Vangestel C."/>
        </authorList>
    </citation>
    <scope>NUCLEOTIDE SEQUENCE [LARGE SCALE GENOMIC DNA]</scope>
    <source>
        <strain evidence="1">W744_W776</strain>
    </source>
</reference>
<sequence length="89" mass="10298">MSETILPYNWHYCFAISLQSHTLSQFVNDGHPFEGDNNTNIISNEKECRASKSNHSQTTIYPRRRLIQSVHQHDPCVPQQQIFTLPSDV</sequence>
<gene>
    <name evidence="1" type="ORF">JTE90_013048</name>
</gene>
<comment type="caution">
    <text evidence="1">The sequence shown here is derived from an EMBL/GenBank/DDBJ whole genome shotgun (WGS) entry which is preliminary data.</text>
</comment>
<evidence type="ECO:0000313" key="2">
    <source>
        <dbReference type="Proteomes" id="UP000827092"/>
    </source>
</evidence>
<accession>A0AAV6UGD8</accession>
<dbReference type="AlphaFoldDB" id="A0AAV6UGD8"/>
<keyword evidence="2" id="KW-1185">Reference proteome</keyword>
<organism evidence="1 2">
    <name type="scientific">Oedothorax gibbosus</name>
    <dbReference type="NCBI Taxonomy" id="931172"/>
    <lineage>
        <taxon>Eukaryota</taxon>
        <taxon>Metazoa</taxon>
        <taxon>Ecdysozoa</taxon>
        <taxon>Arthropoda</taxon>
        <taxon>Chelicerata</taxon>
        <taxon>Arachnida</taxon>
        <taxon>Araneae</taxon>
        <taxon>Araneomorphae</taxon>
        <taxon>Entelegynae</taxon>
        <taxon>Araneoidea</taxon>
        <taxon>Linyphiidae</taxon>
        <taxon>Erigoninae</taxon>
        <taxon>Oedothorax</taxon>
    </lineage>
</organism>
<dbReference type="Proteomes" id="UP000827092">
    <property type="component" value="Unassembled WGS sequence"/>
</dbReference>
<evidence type="ECO:0000313" key="1">
    <source>
        <dbReference type="EMBL" id="KAG8183357.1"/>
    </source>
</evidence>